<protein>
    <submittedName>
        <fullName evidence="1">Uncharacterized protein</fullName>
    </submittedName>
</protein>
<proteinExistence type="predicted"/>
<organism evidence="1 2">
    <name type="scientific">Caerostris extrusa</name>
    <name type="common">Bark spider</name>
    <name type="synonym">Caerostris bankana</name>
    <dbReference type="NCBI Taxonomy" id="172846"/>
    <lineage>
        <taxon>Eukaryota</taxon>
        <taxon>Metazoa</taxon>
        <taxon>Ecdysozoa</taxon>
        <taxon>Arthropoda</taxon>
        <taxon>Chelicerata</taxon>
        <taxon>Arachnida</taxon>
        <taxon>Araneae</taxon>
        <taxon>Araneomorphae</taxon>
        <taxon>Entelegynae</taxon>
        <taxon>Araneoidea</taxon>
        <taxon>Araneidae</taxon>
        <taxon>Caerostris</taxon>
    </lineage>
</organism>
<dbReference type="EMBL" id="BPLR01014897">
    <property type="protein sequence ID" value="GIY72110.1"/>
    <property type="molecule type" value="Genomic_DNA"/>
</dbReference>
<sequence>MSHHCWRVLNSWKILRGQFWSTAAKVFDPVGFLSPFVVRIKRLMQEIWERGLDWDSKVTGRIRVQVEKVVCGD</sequence>
<reference evidence="1 2" key="1">
    <citation type="submission" date="2021-06" db="EMBL/GenBank/DDBJ databases">
        <title>Caerostris extrusa draft genome.</title>
        <authorList>
            <person name="Kono N."/>
            <person name="Arakawa K."/>
        </authorList>
    </citation>
    <scope>NUCLEOTIDE SEQUENCE [LARGE SCALE GENOMIC DNA]</scope>
</reference>
<gene>
    <name evidence="1" type="ORF">CEXT_809051</name>
</gene>
<comment type="caution">
    <text evidence="1">The sequence shown here is derived from an EMBL/GenBank/DDBJ whole genome shotgun (WGS) entry which is preliminary data.</text>
</comment>
<dbReference type="Pfam" id="PF05380">
    <property type="entry name" value="Peptidase_A17"/>
    <property type="match status" value="1"/>
</dbReference>
<name>A0AAV4VQD4_CAEEX</name>
<keyword evidence="2" id="KW-1185">Reference proteome</keyword>
<evidence type="ECO:0000313" key="2">
    <source>
        <dbReference type="Proteomes" id="UP001054945"/>
    </source>
</evidence>
<dbReference type="AlphaFoldDB" id="A0AAV4VQD4"/>
<dbReference type="InterPro" id="IPR008042">
    <property type="entry name" value="Retrotrans_Pao"/>
</dbReference>
<dbReference type="Proteomes" id="UP001054945">
    <property type="component" value="Unassembled WGS sequence"/>
</dbReference>
<evidence type="ECO:0000313" key="1">
    <source>
        <dbReference type="EMBL" id="GIY72110.1"/>
    </source>
</evidence>
<accession>A0AAV4VQD4</accession>